<keyword evidence="6" id="KW-0303">Gap junction</keyword>
<dbReference type="PROSITE" id="PS51013">
    <property type="entry name" value="PANNEXIN"/>
    <property type="match status" value="1"/>
</dbReference>
<keyword evidence="11 12" id="KW-0407">Ion channel</keyword>
<keyword evidence="3 12" id="KW-0813">Transport</keyword>
<dbReference type="GO" id="GO:0005921">
    <property type="term" value="C:gap junction"/>
    <property type="evidence" value="ECO:0007669"/>
    <property type="project" value="UniProtKB-SubCell"/>
</dbReference>
<dbReference type="GO" id="GO:0034220">
    <property type="term" value="P:monoatomic ion transmembrane transport"/>
    <property type="evidence" value="ECO:0007669"/>
    <property type="project" value="UniProtKB-KW"/>
</dbReference>
<evidence type="ECO:0000256" key="5">
    <source>
        <dbReference type="ARBA" id="ARBA00022692"/>
    </source>
</evidence>
<evidence type="ECO:0000256" key="11">
    <source>
        <dbReference type="ARBA" id="ARBA00023303"/>
    </source>
</evidence>
<protein>
    <recommendedName>
        <fullName evidence="12">Innexin</fullName>
    </recommendedName>
</protein>
<dbReference type="PANTHER" id="PTHR11893:SF20">
    <property type="entry name" value="INNEXIN-3"/>
    <property type="match status" value="1"/>
</dbReference>
<feature type="transmembrane region" description="Helical" evidence="12">
    <location>
        <begin position="112"/>
        <end position="134"/>
    </location>
</feature>
<evidence type="ECO:0000256" key="12">
    <source>
        <dbReference type="RuleBase" id="RU010713"/>
    </source>
</evidence>
<reference evidence="14" key="1">
    <citation type="submission" date="2022-11" db="UniProtKB">
        <authorList>
            <consortium name="WormBaseParasite"/>
        </authorList>
    </citation>
    <scope>IDENTIFICATION</scope>
</reference>
<comment type="similarity">
    <text evidence="12">Belongs to the pannexin family.</text>
</comment>
<evidence type="ECO:0000256" key="1">
    <source>
        <dbReference type="ARBA" id="ARBA00004610"/>
    </source>
</evidence>
<keyword evidence="7" id="KW-0965">Cell junction</keyword>
<evidence type="ECO:0000256" key="10">
    <source>
        <dbReference type="ARBA" id="ARBA00023136"/>
    </source>
</evidence>
<evidence type="ECO:0000313" key="14">
    <source>
        <dbReference type="WBParaSite" id="scaffold7779_cov253.g12398"/>
    </source>
</evidence>
<proteinExistence type="inferred from homology"/>
<organism evidence="13 14">
    <name type="scientific">Meloidogyne javanica</name>
    <name type="common">Root-knot nematode worm</name>
    <dbReference type="NCBI Taxonomy" id="6303"/>
    <lineage>
        <taxon>Eukaryota</taxon>
        <taxon>Metazoa</taxon>
        <taxon>Ecdysozoa</taxon>
        <taxon>Nematoda</taxon>
        <taxon>Chromadorea</taxon>
        <taxon>Rhabditida</taxon>
        <taxon>Tylenchina</taxon>
        <taxon>Tylenchomorpha</taxon>
        <taxon>Tylenchoidea</taxon>
        <taxon>Meloidogynidae</taxon>
        <taxon>Meloidogyninae</taxon>
        <taxon>Meloidogyne</taxon>
        <taxon>Meloidogyne incognita group</taxon>
    </lineage>
</organism>
<feature type="transmembrane region" description="Helical" evidence="12">
    <location>
        <begin position="88"/>
        <end position="106"/>
    </location>
</feature>
<dbReference type="AlphaFoldDB" id="A0A915N846"/>
<comment type="function">
    <text evidence="12">Structural component of the gap junctions.</text>
</comment>
<sequence>MEPMRCLKTPDLDDDEREFALDYCQSKNTYYVPPEQNIPWSNEGRRERQIGYYHMKLNDAERPTLLRTLGERIGETVINRKNYFRSKIPAFSIGSGSFVTCLYIFIKLLYLLNVFVQFCLLNFFIGHNYSWWGFDVLRSLVTGKNWQDSPTFPRLTLCDVSIRRLGDAERSTRYTLQCHLRINTYNEKIYLFIWWGFLFVAILTFLNFLYYVIAFACLPFTRENTVRHLLKQVEN</sequence>
<comment type="subcellular location">
    <subcellularLocation>
        <location evidence="1">Cell junction</location>
        <location evidence="1">Gap junction</location>
    </subcellularLocation>
    <subcellularLocation>
        <location evidence="2 12">Cell membrane</location>
        <topology evidence="2 12">Multi-pass membrane protein</topology>
    </subcellularLocation>
</comment>
<evidence type="ECO:0000256" key="9">
    <source>
        <dbReference type="ARBA" id="ARBA00023065"/>
    </source>
</evidence>
<keyword evidence="5 12" id="KW-0812">Transmembrane</keyword>
<evidence type="ECO:0000256" key="2">
    <source>
        <dbReference type="ARBA" id="ARBA00004651"/>
    </source>
</evidence>
<evidence type="ECO:0000256" key="6">
    <source>
        <dbReference type="ARBA" id="ARBA00022868"/>
    </source>
</evidence>
<accession>A0A915N846</accession>
<keyword evidence="10 12" id="KW-0472">Membrane</keyword>
<dbReference type="GO" id="GO:0005886">
    <property type="term" value="C:plasma membrane"/>
    <property type="evidence" value="ECO:0007669"/>
    <property type="project" value="UniProtKB-SubCell"/>
</dbReference>
<keyword evidence="4" id="KW-1003">Cell membrane</keyword>
<keyword evidence="13" id="KW-1185">Reference proteome</keyword>
<evidence type="ECO:0000256" key="3">
    <source>
        <dbReference type="ARBA" id="ARBA00022448"/>
    </source>
</evidence>
<dbReference type="InterPro" id="IPR000990">
    <property type="entry name" value="Innexin"/>
</dbReference>
<feature type="transmembrane region" description="Helical" evidence="12">
    <location>
        <begin position="189"/>
        <end position="213"/>
    </location>
</feature>
<keyword evidence="9 12" id="KW-0406">Ion transport</keyword>
<gene>
    <name evidence="12" type="primary">inx</name>
</gene>
<keyword evidence="8 12" id="KW-1133">Transmembrane helix</keyword>
<name>A0A915N846_MELJA</name>
<dbReference type="WBParaSite" id="scaffold7779_cov253.g12398">
    <property type="protein sequence ID" value="scaffold7779_cov253.g12398"/>
    <property type="gene ID" value="scaffold7779_cov253.g12398"/>
</dbReference>
<dbReference type="PANTHER" id="PTHR11893">
    <property type="entry name" value="INNEXIN"/>
    <property type="match status" value="1"/>
</dbReference>
<comment type="caution">
    <text evidence="12">Lacks conserved residue(s) required for the propagation of feature annotation.</text>
</comment>
<dbReference type="GO" id="GO:0005243">
    <property type="term" value="F:gap junction channel activity"/>
    <property type="evidence" value="ECO:0007669"/>
    <property type="project" value="TreeGrafter"/>
</dbReference>
<evidence type="ECO:0000256" key="7">
    <source>
        <dbReference type="ARBA" id="ARBA00022949"/>
    </source>
</evidence>
<evidence type="ECO:0000256" key="4">
    <source>
        <dbReference type="ARBA" id="ARBA00022475"/>
    </source>
</evidence>
<dbReference type="Pfam" id="PF00876">
    <property type="entry name" value="Innexin"/>
    <property type="match status" value="1"/>
</dbReference>
<dbReference type="PRINTS" id="PR01262">
    <property type="entry name" value="INNEXIN"/>
</dbReference>
<evidence type="ECO:0000256" key="8">
    <source>
        <dbReference type="ARBA" id="ARBA00022989"/>
    </source>
</evidence>
<dbReference type="Proteomes" id="UP000887561">
    <property type="component" value="Unplaced"/>
</dbReference>
<evidence type="ECO:0000313" key="13">
    <source>
        <dbReference type="Proteomes" id="UP000887561"/>
    </source>
</evidence>